<proteinExistence type="predicted"/>
<dbReference type="Proteomes" id="UP000198756">
    <property type="component" value="Unassembled WGS sequence"/>
</dbReference>
<accession>A0A1G5ZNW1</accession>
<sequence>MPAKEIKELRQSGRLEEAMQMAKAEFEEQPDNIWTKRNLSWVYYEYLKANATPDNFEDFVSWLNQLAELELPEDEKMLFDSLSFQVGKLLFALTREEPVSVQKINQLLGLVRNFHFTKPSEGYSFLLKGFHKGLKDTGYYLDFINWWGIENLSEQDHQKEKLPTGKEIMALAEQIYIAYAKHLLPQRDMQGNVNFDREKAEEFLPKLEALAEKYPNYQYPPYFQAKLLLALGDTEDVLSALIPFARKKQNDFWVWEILAEAVESDKDKVFSCHCRALLCTSPEEMLVGARQKMAELLINKKLYNEAKTEIELILQVKETHGHKIPGVINQWVSQAWYNEAKALDSNKTFYRQHSGLAEEILFADTPEELVFVEFVNADKSMLNFIASEEKFGFFKYDRFLKKVQPGEVLRVRFNGGAKGGRYNVLTCKKVNDDSFKSQFQKEVDGPVKIKPGASFGFIGDAFIHPSLITKYKLSDGQNFKGQIIKTYDSKKEKWGWKLI</sequence>
<dbReference type="STRING" id="279824.SAMN03080617_04157"/>
<dbReference type="Pfam" id="PF22708">
    <property type="entry name" value="S1CSD-TOTE-1"/>
    <property type="match status" value="1"/>
</dbReference>
<dbReference type="InterPro" id="IPR054426">
    <property type="entry name" value="S1CSD-TOTE-1"/>
</dbReference>
<reference evidence="4" key="1">
    <citation type="submission" date="2016-10" db="EMBL/GenBank/DDBJ databases">
        <authorList>
            <person name="Varghese N."/>
            <person name="Submissions S."/>
        </authorList>
    </citation>
    <scope>NUCLEOTIDE SEQUENCE [LARGE SCALE GENOMIC DNA]</scope>
    <source>
        <strain evidence="4">DSM 22703</strain>
    </source>
</reference>
<evidence type="ECO:0008006" key="5">
    <source>
        <dbReference type="Google" id="ProtNLM"/>
    </source>
</evidence>
<dbReference type="EMBL" id="FMXE01000048">
    <property type="protein sequence ID" value="SDA95983.1"/>
    <property type="molecule type" value="Genomic_DNA"/>
</dbReference>
<dbReference type="InterPro" id="IPR054427">
    <property type="entry name" value="S1CSD-TOTE-2"/>
</dbReference>
<evidence type="ECO:0000259" key="1">
    <source>
        <dbReference type="Pfam" id="PF22707"/>
    </source>
</evidence>
<name>A0A1G5ZNW1_9BACT</name>
<feature type="domain" description="TOTE conflict systems S1/CSD-like" evidence="1">
    <location>
        <begin position="441"/>
        <end position="499"/>
    </location>
</feature>
<dbReference type="Pfam" id="PF22860">
    <property type="entry name" value="DUF7017"/>
    <property type="match status" value="1"/>
</dbReference>
<dbReference type="OrthoDB" id="6196244at2"/>
<evidence type="ECO:0000313" key="3">
    <source>
        <dbReference type="EMBL" id="SDA95983.1"/>
    </source>
</evidence>
<dbReference type="RefSeq" id="WP_092734641.1">
    <property type="nucleotide sequence ID" value="NZ_FMXE01000048.1"/>
</dbReference>
<gene>
    <name evidence="3" type="ORF">SAMN03080617_04157</name>
</gene>
<dbReference type="Pfam" id="PF22707">
    <property type="entry name" value="S1CSD-TOTE-2"/>
    <property type="match status" value="1"/>
</dbReference>
<keyword evidence="4" id="KW-1185">Reference proteome</keyword>
<dbReference type="AlphaFoldDB" id="A0A1G5ZNW1"/>
<evidence type="ECO:0000313" key="4">
    <source>
        <dbReference type="Proteomes" id="UP000198756"/>
    </source>
</evidence>
<organism evidence="3 4">
    <name type="scientific">Algoriphagus alkaliphilus</name>
    <dbReference type="NCBI Taxonomy" id="279824"/>
    <lineage>
        <taxon>Bacteria</taxon>
        <taxon>Pseudomonadati</taxon>
        <taxon>Bacteroidota</taxon>
        <taxon>Cytophagia</taxon>
        <taxon>Cytophagales</taxon>
        <taxon>Cyclobacteriaceae</taxon>
        <taxon>Algoriphagus</taxon>
    </lineage>
</organism>
<feature type="domain" description="TOTE conflict systems S1/CSD-like" evidence="2">
    <location>
        <begin position="362"/>
        <end position="424"/>
    </location>
</feature>
<evidence type="ECO:0000259" key="2">
    <source>
        <dbReference type="Pfam" id="PF22708"/>
    </source>
</evidence>
<dbReference type="InterPro" id="IPR054283">
    <property type="entry name" value="DUF7017"/>
</dbReference>
<protein>
    <recommendedName>
        <fullName evidence="5">Tetratricopeptide repeat-containing protein</fullName>
    </recommendedName>
</protein>